<dbReference type="Proteomes" id="UP000199268">
    <property type="component" value="Unassembled WGS sequence"/>
</dbReference>
<reference evidence="2" key="1">
    <citation type="submission" date="2016-08" db="EMBL/GenBank/DDBJ databases">
        <authorList>
            <person name="Varghese N."/>
            <person name="Submissions Spin"/>
        </authorList>
    </citation>
    <scope>NUCLEOTIDE SEQUENCE [LARGE SCALE GENOMIC DNA]</scope>
    <source>
        <strain evidence="2">R-53094</strain>
    </source>
</reference>
<keyword evidence="2" id="KW-1185">Reference proteome</keyword>
<dbReference type="RefSeq" id="WP_092464090.1">
    <property type="nucleotide sequence ID" value="NZ_BJEE01000010.1"/>
</dbReference>
<name>A0A1C4C7M8_9LACO</name>
<evidence type="ECO:0000313" key="2">
    <source>
        <dbReference type="Proteomes" id="UP000199268"/>
    </source>
</evidence>
<dbReference type="EMBL" id="FMAO01000026">
    <property type="protein sequence ID" value="SCC15101.1"/>
    <property type="molecule type" value="Genomic_DNA"/>
</dbReference>
<proteinExistence type="predicted"/>
<dbReference type="OrthoDB" id="2048198at2"/>
<accession>A0A1C4C7M8</accession>
<evidence type="ECO:0000313" key="1">
    <source>
        <dbReference type="EMBL" id="SCC15101.1"/>
    </source>
</evidence>
<organism evidence="1 2">
    <name type="scientific">Weissella bombi</name>
    <dbReference type="NCBI Taxonomy" id="1505725"/>
    <lineage>
        <taxon>Bacteria</taxon>
        <taxon>Bacillati</taxon>
        <taxon>Bacillota</taxon>
        <taxon>Bacilli</taxon>
        <taxon>Lactobacillales</taxon>
        <taxon>Lactobacillaceae</taxon>
        <taxon>Weissella</taxon>
    </lineage>
</organism>
<gene>
    <name evidence="1" type="ORF">GA0061074_1265</name>
</gene>
<dbReference type="STRING" id="1505725.GA0061074_1265"/>
<protein>
    <submittedName>
        <fullName evidence="1">Uncharacterized protein</fullName>
    </submittedName>
</protein>
<sequence>MPYLTYDEYKGFNFAEIDESDFKKILTRAELAINSITQFRLMKEENSLLKLPNWMQTQFKQAVALQVEYIAKSGIETAADAREQANISSSSIGSTSISMNSGTARSANDTSLYISPDTMNILASLGLLYTGVDYVR</sequence>
<dbReference type="AlphaFoldDB" id="A0A1C4C7M8"/>